<dbReference type="Pfam" id="PF18480">
    <property type="entry name" value="DUF5615"/>
    <property type="match status" value="1"/>
</dbReference>
<comment type="caution">
    <text evidence="2">The sequence shown here is derived from an EMBL/GenBank/DDBJ whole genome shotgun (WGS) entry which is preliminary data.</text>
</comment>
<sequence length="115" mass="13542">MNNLFITLYLDEDVHVLVAELVKAKGFMTTTARDENQLQKSDEEQLEYAVSLKSTIVTHNRVDFELLVQQYFEEDREHYGVIFAVRHPPHEIARRLLVILNHVTADEMKNQVRYL</sequence>
<dbReference type="InterPro" id="IPR041049">
    <property type="entry name" value="DUF5615"/>
</dbReference>
<dbReference type="AlphaFoldDB" id="Q4C950"/>
<name>Q4C950_CROWT</name>
<reference evidence="2" key="2">
    <citation type="submission" date="2005-06" db="EMBL/GenBank/DDBJ databases">
        <title>Sequencing of the draft genome and assembly of Crocosphaera watsonii WH 8501.</title>
        <authorList>
            <consortium name="US DOE Joint Genome Institute (JGI-PGF)"/>
            <person name="Copeland A."/>
            <person name="Lucas S."/>
            <person name="Lapidus A."/>
            <person name="Barry K."/>
            <person name="Detter C."/>
            <person name="Glavina T."/>
            <person name="Hammon N."/>
            <person name="Israni S."/>
            <person name="Pitluck S."/>
            <person name="Richardson P."/>
        </authorList>
    </citation>
    <scope>NUCLEOTIDE SEQUENCE [LARGE SCALE GENOMIC DNA]</scope>
    <source>
        <strain evidence="2">WH 8501</strain>
    </source>
</reference>
<feature type="domain" description="DUF5615" evidence="1">
    <location>
        <begin position="8"/>
        <end position="111"/>
    </location>
</feature>
<evidence type="ECO:0000313" key="2">
    <source>
        <dbReference type="EMBL" id="EAM52071.1"/>
    </source>
</evidence>
<dbReference type="Proteomes" id="UP000003922">
    <property type="component" value="Unassembled WGS sequence"/>
</dbReference>
<reference evidence="2" key="1">
    <citation type="submission" date="2004-02" db="EMBL/GenBank/DDBJ databases">
        <authorList>
            <consortium name="DOE Joint Genome Institute"/>
        </authorList>
    </citation>
    <scope>NUCLEOTIDE SEQUENCE [LARGE SCALE GENOMIC DNA]</scope>
    <source>
        <strain evidence="2">WH 8501</strain>
    </source>
</reference>
<protein>
    <recommendedName>
        <fullName evidence="1">DUF5615 domain-containing protein</fullName>
    </recommendedName>
</protein>
<evidence type="ECO:0000259" key="1">
    <source>
        <dbReference type="Pfam" id="PF18480"/>
    </source>
</evidence>
<evidence type="ECO:0000313" key="3">
    <source>
        <dbReference type="Proteomes" id="UP000003922"/>
    </source>
</evidence>
<proteinExistence type="predicted"/>
<dbReference type="GeneID" id="88764585"/>
<dbReference type="KEGG" id="cwa:CwatDRAFT_5971"/>
<dbReference type="OrthoDB" id="3216372at2"/>
<gene>
    <name evidence="2" type="ORF">CwatDRAFT_5971</name>
</gene>
<dbReference type="EMBL" id="AADV02000002">
    <property type="protein sequence ID" value="EAM52071.1"/>
    <property type="molecule type" value="Genomic_DNA"/>
</dbReference>
<accession>Q4C950</accession>
<reference evidence="2" key="3">
    <citation type="submission" date="2016-12" db="EMBL/GenBank/DDBJ databases">
        <title>Annotation of the draft genome assembly of Crocosphaera watsonii WH 8501.</title>
        <authorList>
            <consortium name="US DOE Joint Genome Institute (JGI-ORNL)"/>
            <person name="Larimer F."/>
            <person name="Land M."/>
        </authorList>
    </citation>
    <scope>NUCLEOTIDE SEQUENCE</scope>
    <source>
        <strain evidence="2">WH 8501</strain>
    </source>
</reference>
<keyword evidence="3" id="KW-1185">Reference proteome</keyword>
<organism evidence="2 3">
    <name type="scientific">Crocosphaera watsonii WH 8501</name>
    <dbReference type="NCBI Taxonomy" id="165597"/>
    <lineage>
        <taxon>Bacteria</taxon>
        <taxon>Bacillati</taxon>
        <taxon>Cyanobacteriota</taxon>
        <taxon>Cyanophyceae</taxon>
        <taxon>Oscillatoriophycideae</taxon>
        <taxon>Chroococcales</taxon>
        <taxon>Aphanothecaceae</taxon>
        <taxon>Crocosphaera</taxon>
    </lineage>
</organism>
<dbReference type="RefSeq" id="WP_007303728.1">
    <property type="nucleotide sequence ID" value="NZ_AADV02000002.1"/>
</dbReference>